<dbReference type="Gene3D" id="3.80.10.10">
    <property type="entry name" value="Ribonuclease Inhibitor"/>
    <property type="match status" value="1"/>
</dbReference>
<keyword evidence="3" id="KW-1185">Reference proteome</keyword>
<dbReference type="PROSITE" id="PS50181">
    <property type="entry name" value="FBOX"/>
    <property type="match status" value="1"/>
</dbReference>
<dbReference type="PaxDb" id="6239-K02A6.3a"/>
<dbReference type="OrthoDB" id="9974792at2759"/>
<dbReference type="SUPFAM" id="SSF52047">
    <property type="entry name" value="RNI-like"/>
    <property type="match status" value="1"/>
</dbReference>
<feature type="domain" description="F-box" evidence="1">
    <location>
        <begin position="4"/>
        <end position="50"/>
    </location>
</feature>
<dbReference type="InterPro" id="IPR032675">
    <property type="entry name" value="LRR_dom_sf"/>
</dbReference>
<sequence>MEGPSGFKTMPIELLEDIFQRLPVKNKGRCSQVCRQWQRGFNSKLSWRKFTFQDGIFVRRKYTQHSGWQYHIDHWRLKNLITNTTSSWRTLNVEPVSNIFNLYEFFRVLANYSEYYEKFSSQDRPMAKIHTFNFKWHLHVDENETGGFIAGKDVGTGGQILHSLKTVLNYLHGLKSLSLVDLQLTHDEADDFLSTLLEKFYEKLTYLSLLNVTLYPKPLLQVGCFLKLRKLLVSPQMLSTDTLSAIACLEHLETLSIVQVTATPYSLFPPTSSATDSFVFQDEKSSQSTDICRNAWDMFVKQNMDRTRVWLILRGKPKMSLIIQPGAPIYGIKMENSAGQLTMELAEQIANYYGATLRHFIQCGLERMKRGKKMEERVDSALIEIVSRCPNLERLACRERMSYGTAVILSVYAERIGFGLWIRKNALLKRICWCRLDMEAQAIHFDWLKARCRSEELVIVTIQRNTNQMNPVLDDKSYKSLCL</sequence>
<dbReference type="SUPFAM" id="SSF81383">
    <property type="entry name" value="F-box domain"/>
    <property type="match status" value="1"/>
</dbReference>
<dbReference type="Gene3D" id="1.20.1280.50">
    <property type="match status" value="1"/>
</dbReference>
<dbReference type="InterPro" id="IPR036047">
    <property type="entry name" value="F-box-like_dom_sf"/>
</dbReference>
<dbReference type="Proteomes" id="UP000001940">
    <property type="component" value="Chromosome X"/>
</dbReference>
<proteinExistence type="predicted"/>
<dbReference type="Bgee" id="WBGene00019294">
    <property type="expression patterns" value="Expressed in pharyngeal muscle cell (C elegans) and 3 other cell types or tissues"/>
</dbReference>
<dbReference type="PANTHER" id="PTHR20872:SF1">
    <property type="entry name" value="F-BOX DOMAIN-CONTAINING PROTEIN"/>
    <property type="match status" value="1"/>
</dbReference>
<dbReference type="PANTHER" id="PTHR20872">
    <property type="match status" value="1"/>
</dbReference>
<accession>Q21112</accession>
<dbReference type="PhylomeDB" id="Q21112"/>
<dbReference type="AlphaFoldDB" id="Q21112"/>
<evidence type="ECO:0000313" key="4">
    <source>
        <dbReference type="WormBase" id="K02A6.3"/>
    </source>
</evidence>
<dbReference type="SMART" id="SM00256">
    <property type="entry name" value="FBOX"/>
    <property type="match status" value="1"/>
</dbReference>
<reference evidence="2 3" key="1">
    <citation type="journal article" date="1998" name="Science">
        <title>Genome sequence of the nematode C. elegans: a platform for investigating biology.</title>
        <authorList>
            <consortium name="The C. elegans sequencing consortium"/>
            <person name="Sulson J.E."/>
            <person name="Waterston R."/>
        </authorList>
    </citation>
    <scope>NUCLEOTIDE SEQUENCE [LARGE SCALE GENOMIC DNA]</scope>
    <source>
        <strain evidence="2 3">Bristol N2</strain>
    </source>
</reference>
<evidence type="ECO:0000313" key="2">
    <source>
        <dbReference type="EMBL" id="CCD67572.1"/>
    </source>
</evidence>
<dbReference type="eggNOG" id="KOG1947">
    <property type="taxonomic scope" value="Eukaryota"/>
</dbReference>
<name>Q21112_CAEEL</name>
<dbReference type="RefSeq" id="NP_001024745.1">
    <property type="nucleotide sequence ID" value="NM_001029574.2"/>
</dbReference>
<dbReference type="UCSC" id="K02A6.3b.1">
    <property type="organism name" value="c. elegans"/>
</dbReference>
<dbReference type="Pfam" id="PF12937">
    <property type="entry name" value="F-box-like"/>
    <property type="match status" value="1"/>
</dbReference>
<dbReference type="HOGENOM" id="CLU_020377_0_0_1"/>
<organism evidence="2 3">
    <name type="scientific">Caenorhabditis elegans</name>
    <dbReference type="NCBI Taxonomy" id="6239"/>
    <lineage>
        <taxon>Eukaryota</taxon>
        <taxon>Metazoa</taxon>
        <taxon>Ecdysozoa</taxon>
        <taxon>Nematoda</taxon>
        <taxon>Chromadorea</taxon>
        <taxon>Rhabditida</taxon>
        <taxon>Rhabditina</taxon>
        <taxon>Rhabditomorpha</taxon>
        <taxon>Rhabditoidea</taxon>
        <taxon>Rhabditidae</taxon>
        <taxon>Peloderinae</taxon>
        <taxon>Caenorhabditis</taxon>
    </lineage>
</organism>
<dbReference type="FunCoup" id="Q21112">
    <property type="interactions" value="67"/>
</dbReference>
<dbReference type="WormBase" id="K02A6.3">
    <property type="protein sequence ID" value="CE28577"/>
    <property type="gene ID" value="WBGene00019294"/>
</dbReference>
<dbReference type="InterPro" id="IPR001810">
    <property type="entry name" value="F-box_dom"/>
</dbReference>
<dbReference type="OMA" id="MCRQCFN"/>
<dbReference type="PIR" id="T16517">
    <property type="entry name" value="T16517"/>
</dbReference>
<evidence type="ECO:0000259" key="1">
    <source>
        <dbReference type="PROSITE" id="PS50181"/>
    </source>
</evidence>
<dbReference type="AGR" id="WB:WBGene00019294"/>
<gene>
    <name evidence="2" type="ORF">CELE_K02A6.3</name>
    <name evidence="2 4" type="ORF">K02A6.3</name>
</gene>
<dbReference type="InParanoid" id="Q21112"/>
<dbReference type="KEGG" id="cel:CELE_K02A6.3"/>
<dbReference type="EMBL" id="BX284606">
    <property type="protein sequence ID" value="CCD67572.1"/>
    <property type="molecule type" value="Genomic_DNA"/>
</dbReference>
<evidence type="ECO:0000313" key="3">
    <source>
        <dbReference type="Proteomes" id="UP000001940"/>
    </source>
</evidence>
<dbReference type="CTD" id="181077"/>
<protein>
    <submittedName>
        <fullName evidence="2">F-box domain-containing protein</fullName>
    </submittedName>
</protein>
<dbReference type="GeneID" id="181077"/>
<dbReference type="STRING" id="6239.K02A6.3a.1"/>